<keyword evidence="2" id="KW-1185">Reference proteome</keyword>
<name>A0ACC2R7H8_9NEOP</name>
<accession>A0ACC2R7H8</accession>
<sequence>MYSQCSAQVRSTAGSGACCRLQQQLQCGCRLTSRVGSQPLPLPDDNTHQTFRKSLPGVCCSPMTLSLEVQNRLEVWWYRLESVDLKLSRTKTEYLFCDFGGLSGLVALAFAGTPIPICSDFRYLESSKGMVR</sequence>
<reference evidence="1" key="1">
    <citation type="submission" date="2023-03" db="EMBL/GenBank/DDBJ databases">
        <title>Chromosome-level genomes of two armyworms, Mythimna separata and Mythimna loreyi, provide insights into the biosynthesis and reception of sex pheromones.</title>
        <authorList>
            <person name="Zhao H."/>
        </authorList>
    </citation>
    <scope>NUCLEOTIDE SEQUENCE</scope>
    <source>
        <strain evidence="1">BeijingLab</strain>
    </source>
</reference>
<comment type="caution">
    <text evidence="1">The sequence shown here is derived from an EMBL/GenBank/DDBJ whole genome shotgun (WGS) entry which is preliminary data.</text>
</comment>
<evidence type="ECO:0000313" key="2">
    <source>
        <dbReference type="Proteomes" id="UP001231649"/>
    </source>
</evidence>
<gene>
    <name evidence="1" type="ORF">PYW08_006661</name>
</gene>
<proteinExistence type="predicted"/>
<evidence type="ECO:0000313" key="1">
    <source>
        <dbReference type="EMBL" id="KAJ8736005.1"/>
    </source>
</evidence>
<dbReference type="Proteomes" id="UP001231649">
    <property type="component" value="Chromosome 2"/>
</dbReference>
<dbReference type="EMBL" id="CM056778">
    <property type="protein sequence ID" value="KAJ8736005.1"/>
    <property type="molecule type" value="Genomic_DNA"/>
</dbReference>
<protein>
    <submittedName>
        <fullName evidence="1">Uncharacterized protein</fullName>
    </submittedName>
</protein>
<organism evidence="1 2">
    <name type="scientific">Mythimna loreyi</name>
    <dbReference type="NCBI Taxonomy" id="667449"/>
    <lineage>
        <taxon>Eukaryota</taxon>
        <taxon>Metazoa</taxon>
        <taxon>Ecdysozoa</taxon>
        <taxon>Arthropoda</taxon>
        <taxon>Hexapoda</taxon>
        <taxon>Insecta</taxon>
        <taxon>Pterygota</taxon>
        <taxon>Neoptera</taxon>
        <taxon>Endopterygota</taxon>
        <taxon>Lepidoptera</taxon>
        <taxon>Glossata</taxon>
        <taxon>Ditrysia</taxon>
        <taxon>Noctuoidea</taxon>
        <taxon>Noctuidae</taxon>
        <taxon>Noctuinae</taxon>
        <taxon>Hadenini</taxon>
        <taxon>Mythimna</taxon>
    </lineage>
</organism>